<dbReference type="InterPro" id="IPR017946">
    <property type="entry name" value="PLC-like_Pdiesterase_TIM-brl"/>
</dbReference>
<dbReference type="AlphaFoldDB" id="A0A1I5QZY3"/>
<protein>
    <submittedName>
        <fullName evidence="2">Glycerophosphoryl diester phosphodiesterase</fullName>
    </submittedName>
</protein>
<sequence length="238" mass="27994">MVRNHSMIIIAHRGSPATGMKENTVESFHRAVQLGADMIETDIRQTKDGQLVCVHYPSWQGKAIRDMSYKEWSRKTQRKEGWKPALLQDLLPLLDKKYTFNVEVKEKGLEKKVLEQIPERDNILFSSFDEEIIQTIKQLDPSCRTALLVGRFDLQQERRRPFQWWRDYFPEKRLQEAQADMVCPHFRLAGPRFTARLHEQGYHVYVWTVNHPGRLKKLKTYGVDGVFTDNVEAVKRLI</sequence>
<dbReference type="InterPro" id="IPR030395">
    <property type="entry name" value="GP_PDE_dom"/>
</dbReference>
<dbReference type="RefSeq" id="WP_170841015.1">
    <property type="nucleotide sequence ID" value="NZ_FOXD01000006.1"/>
</dbReference>
<feature type="domain" description="GP-PDE" evidence="1">
    <location>
        <begin position="7"/>
        <end position="238"/>
    </location>
</feature>
<gene>
    <name evidence="2" type="ORF">SAMN05518683_10698</name>
</gene>
<evidence type="ECO:0000313" key="3">
    <source>
        <dbReference type="Proteomes" id="UP000198892"/>
    </source>
</evidence>
<dbReference type="SUPFAM" id="SSF51695">
    <property type="entry name" value="PLC-like phosphodiesterases"/>
    <property type="match status" value="1"/>
</dbReference>
<evidence type="ECO:0000313" key="2">
    <source>
        <dbReference type="EMBL" id="SFP51805.1"/>
    </source>
</evidence>
<organism evidence="2 3">
    <name type="scientific">Salibacterium halotolerans</name>
    <dbReference type="NCBI Taxonomy" id="1884432"/>
    <lineage>
        <taxon>Bacteria</taxon>
        <taxon>Bacillati</taxon>
        <taxon>Bacillota</taxon>
        <taxon>Bacilli</taxon>
        <taxon>Bacillales</taxon>
        <taxon>Bacillaceae</taxon>
    </lineage>
</organism>
<evidence type="ECO:0000259" key="1">
    <source>
        <dbReference type="PROSITE" id="PS51704"/>
    </source>
</evidence>
<dbReference type="STRING" id="1884432.SAMN05518683_10698"/>
<dbReference type="EMBL" id="FOXD01000006">
    <property type="protein sequence ID" value="SFP51805.1"/>
    <property type="molecule type" value="Genomic_DNA"/>
</dbReference>
<dbReference type="PROSITE" id="PS51704">
    <property type="entry name" value="GP_PDE"/>
    <property type="match status" value="1"/>
</dbReference>
<dbReference type="CDD" id="cd08556">
    <property type="entry name" value="GDPD"/>
    <property type="match status" value="1"/>
</dbReference>
<dbReference type="GO" id="GO:0008081">
    <property type="term" value="F:phosphoric diester hydrolase activity"/>
    <property type="evidence" value="ECO:0007669"/>
    <property type="project" value="InterPro"/>
</dbReference>
<dbReference type="Gene3D" id="3.20.20.190">
    <property type="entry name" value="Phosphatidylinositol (PI) phosphodiesterase"/>
    <property type="match status" value="1"/>
</dbReference>
<keyword evidence="3" id="KW-1185">Reference proteome</keyword>
<dbReference type="PANTHER" id="PTHR46211">
    <property type="entry name" value="GLYCEROPHOSPHORYL DIESTER PHOSPHODIESTERASE"/>
    <property type="match status" value="1"/>
</dbReference>
<dbReference type="Pfam" id="PF03009">
    <property type="entry name" value="GDPD"/>
    <property type="match status" value="1"/>
</dbReference>
<dbReference type="PANTHER" id="PTHR46211:SF1">
    <property type="entry name" value="GLYCEROPHOSPHODIESTER PHOSPHODIESTERASE, CYTOPLASMIC"/>
    <property type="match status" value="1"/>
</dbReference>
<reference evidence="3" key="1">
    <citation type="submission" date="2016-10" db="EMBL/GenBank/DDBJ databases">
        <authorList>
            <person name="Varghese N."/>
            <person name="Submissions S."/>
        </authorList>
    </citation>
    <scope>NUCLEOTIDE SEQUENCE [LARGE SCALE GENOMIC DNA]</scope>
    <source>
        <strain evidence="3">S7</strain>
    </source>
</reference>
<dbReference type="Proteomes" id="UP000198892">
    <property type="component" value="Unassembled WGS sequence"/>
</dbReference>
<proteinExistence type="predicted"/>
<dbReference type="GO" id="GO:0006629">
    <property type="term" value="P:lipid metabolic process"/>
    <property type="evidence" value="ECO:0007669"/>
    <property type="project" value="InterPro"/>
</dbReference>
<name>A0A1I5QZY3_9BACI</name>
<accession>A0A1I5QZY3</accession>